<name>A0A9X1YRG1_9BURK</name>
<proteinExistence type="predicted"/>
<organism evidence="1 2">
    <name type="scientific">Scleromatobacter humisilvae</name>
    <dbReference type="NCBI Taxonomy" id="2897159"/>
    <lineage>
        <taxon>Bacteria</taxon>
        <taxon>Pseudomonadati</taxon>
        <taxon>Pseudomonadota</taxon>
        <taxon>Betaproteobacteria</taxon>
        <taxon>Burkholderiales</taxon>
        <taxon>Sphaerotilaceae</taxon>
        <taxon>Scleromatobacter</taxon>
    </lineage>
</organism>
<evidence type="ECO:0000313" key="1">
    <source>
        <dbReference type="EMBL" id="MCK9687261.1"/>
    </source>
</evidence>
<dbReference type="EMBL" id="JAJLJH010000004">
    <property type="protein sequence ID" value="MCK9687261.1"/>
    <property type="molecule type" value="Genomic_DNA"/>
</dbReference>
<protein>
    <submittedName>
        <fullName evidence="1">Uncharacterized protein</fullName>
    </submittedName>
</protein>
<dbReference type="AlphaFoldDB" id="A0A9X1YRG1"/>
<reference evidence="1" key="1">
    <citation type="submission" date="2021-11" db="EMBL/GenBank/DDBJ databases">
        <title>BS-T2-15 a new species belonging to the Comamonadaceae family isolated from the soil of a French oak forest.</title>
        <authorList>
            <person name="Mieszkin S."/>
            <person name="Alain K."/>
        </authorList>
    </citation>
    <scope>NUCLEOTIDE SEQUENCE</scope>
    <source>
        <strain evidence="1">BS-T2-15</strain>
    </source>
</reference>
<dbReference type="Proteomes" id="UP001139353">
    <property type="component" value="Unassembled WGS sequence"/>
</dbReference>
<comment type="caution">
    <text evidence="1">The sequence shown here is derived from an EMBL/GenBank/DDBJ whole genome shotgun (WGS) entry which is preliminary data.</text>
</comment>
<gene>
    <name evidence="1" type="ORF">LPC04_16265</name>
</gene>
<sequence length="119" mass="13785">MVGYLPLHAFSAQLLWRPTREVLGPEERRRAAHQVMQPRLELRHEVRVRRTPAKHFIVPQLPLGRHVGRRHFDRKQLDELDGIFAWVQVLAFLEQRPLRLQAVDDGCPRGISANAGAFL</sequence>
<accession>A0A9X1YRG1</accession>
<evidence type="ECO:0000313" key="2">
    <source>
        <dbReference type="Proteomes" id="UP001139353"/>
    </source>
</evidence>
<keyword evidence="2" id="KW-1185">Reference proteome</keyword>